<feature type="transmembrane region" description="Helical" evidence="10">
    <location>
        <begin position="213"/>
        <end position="240"/>
    </location>
</feature>
<accession>A0A0M0JV38</accession>
<dbReference type="GO" id="GO:0140359">
    <property type="term" value="F:ABC-type transporter activity"/>
    <property type="evidence" value="ECO:0007669"/>
    <property type="project" value="InterPro"/>
</dbReference>
<evidence type="ECO:0000256" key="5">
    <source>
        <dbReference type="ARBA" id="ARBA00022741"/>
    </source>
</evidence>
<keyword evidence="8 10" id="KW-0472">Membrane</keyword>
<keyword evidence="3 10" id="KW-0812">Transmembrane</keyword>
<dbReference type="PROSITE" id="PS50929">
    <property type="entry name" value="ABC_TM1F"/>
    <property type="match status" value="1"/>
</dbReference>
<feature type="domain" description="ABC transmembrane type-1" evidence="11">
    <location>
        <begin position="83"/>
        <end position="369"/>
    </location>
</feature>
<feature type="transmembrane region" description="Helical" evidence="10">
    <location>
        <begin position="141"/>
        <end position="163"/>
    </location>
</feature>
<dbReference type="AlphaFoldDB" id="A0A0M0JV38"/>
<proteinExistence type="predicted"/>
<sequence length="560" mass="60550">MSKSVRRRLEPDDLLASPDEHVDISAQFEALWQKEQARAEADKAAHAANPPKPPKKGKKPKGPRPANIRAAILPLIKSLWLPAAVLFLLQGLLGFVGPIIIGQMTSMIETVETCARAESTRLTNVTPEFVNSIPEACRFPYVYWGYSLAAILVVAKLFESLFLTHSQYLMMRIALRARSVLIGQIYRKCLRLAGIGDSNTGQIQNLMANDAQFFVMLAPMFNSVWLAPLQIIITFIWLGLLIGPAFLAGLGVMFITVPIMAKVAMLFFSLRKEQLKFTDERVKLINELVQGIRVREKELAIIRRTRMVSSMMSSVMLIQPLAVTVATFMVYGATGNELTASIILPALSLLGMLRFPLAFFPMLLAQLANLMVPISGKGKGKGGSAKTKGGRGKGAVLGAGAAEEAPNKGGGAPAEGRAKGGRGKSSLLSALLGEVPATTPGSYVQLQGRVGYFAQTAFILNETVRGNILLGAPMDERRYQQVLFACALLPDLKHLPGGDMTEIGEKGINLSGGQKARVALARACYAHSDVLLLDDPLSAVDAHVGKHIFKHVRLFATDGL</sequence>
<dbReference type="FunFam" id="3.40.50.300:FF:003872">
    <property type="entry name" value="Multidrug resistance associated protein, putative"/>
    <property type="match status" value="1"/>
</dbReference>
<evidence type="ECO:0000259" key="11">
    <source>
        <dbReference type="PROSITE" id="PS50929"/>
    </source>
</evidence>
<comment type="subcellular location">
    <subcellularLocation>
        <location evidence="1">Endomembrane system</location>
        <topology evidence="1">Multi-pass membrane protein</topology>
    </subcellularLocation>
</comment>
<feature type="transmembrane region" description="Helical" evidence="10">
    <location>
        <begin position="246"/>
        <end position="268"/>
    </location>
</feature>
<dbReference type="Gene3D" id="3.40.50.300">
    <property type="entry name" value="P-loop containing nucleotide triphosphate hydrolases"/>
    <property type="match status" value="1"/>
</dbReference>
<dbReference type="CDD" id="cd18579">
    <property type="entry name" value="ABC_6TM_ABCC_D1"/>
    <property type="match status" value="1"/>
</dbReference>
<keyword evidence="13" id="KW-1185">Reference proteome</keyword>
<keyword evidence="5" id="KW-0547">Nucleotide-binding</keyword>
<keyword evidence="6" id="KW-0067">ATP-binding</keyword>
<dbReference type="PANTHER" id="PTHR24223:SF443">
    <property type="entry name" value="MULTIDRUG-RESISTANCE LIKE PROTEIN 1, ISOFORM I"/>
    <property type="match status" value="1"/>
</dbReference>
<feature type="transmembrane region" description="Helical" evidence="10">
    <location>
        <begin position="311"/>
        <end position="333"/>
    </location>
</feature>
<dbReference type="InterPro" id="IPR003439">
    <property type="entry name" value="ABC_transporter-like_ATP-bd"/>
</dbReference>
<evidence type="ECO:0000256" key="8">
    <source>
        <dbReference type="ARBA" id="ARBA00023136"/>
    </source>
</evidence>
<evidence type="ECO:0000256" key="10">
    <source>
        <dbReference type="SAM" id="Phobius"/>
    </source>
</evidence>
<evidence type="ECO:0000313" key="13">
    <source>
        <dbReference type="Proteomes" id="UP000037460"/>
    </source>
</evidence>
<organism evidence="12 13">
    <name type="scientific">Chrysochromulina tobinii</name>
    <dbReference type="NCBI Taxonomy" id="1460289"/>
    <lineage>
        <taxon>Eukaryota</taxon>
        <taxon>Haptista</taxon>
        <taxon>Haptophyta</taxon>
        <taxon>Prymnesiophyceae</taxon>
        <taxon>Prymnesiales</taxon>
        <taxon>Chrysochromulinaceae</taxon>
        <taxon>Chrysochromulina</taxon>
    </lineage>
</organism>
<evidence type="ECO:0000256" key="4">
    <source>
        <dbReference type="ARBA" id="ARBA00022737"/>
    </source>
</evidence>
<dbReference type="Pfam" id="PF00664">
    <property type="entry name" value="ABC_membrane"/>
    <property type="match status" value="1"/>
</dbReference>
<gene>
    <name evidence="12" type="ORF">Ctob_006281</name>
</gene>
<dbReference type="InterPro" id="IPR050173">
    <property type="entry name" value="ABC_transporter_C-like"/>
</dbReference>
<reference evidence="13" key="1">
    <citation type="journal article" date="2015" name="PLoS Genet.">
        <title>Genome Sequence and Transcriptome Analyses of Chrysochromulina tobin: Metabolic Tools for Enhanced Algal Fitness in the Prominent Order Prymnesiales (Haptophyceae).</title>
        <authorList>
            <person name="Hovde B.T."/>
            <person name="Deodato C.R."/>
            <person name="Hunsperger H.M."/>
            <person name="Ryken S.A."/>
            <person name="Yost W."/>
            <person name="Jha R.K."/>
            <person name="Patterson J."/>
            <person name="Monnat R.J. Jr."/>
            <person name="Barlow S.B."/>
            <person name="Starkenburg S.R."/>
            <person name="Cattolico R.A."/>
        </authorList>
    </citation>
    <scope>NUCLEOTIDE SEQUENCE</scope>
    <source>
        <strain evidence="13">CCMP291</strain>
    </source>
</reference>
<feature type="region of interest" description="Disordered" evidence="9">
    <location>
        <begin position="35"/>
        <end position="64"/>
    </location>
</feature>
<dbReference type="PANTHER" id="PTHR24223">
    <property type="entry name" value="ATP-BINDING CASSETTE SUB-FAMILY C"/>
    <property type="match status" value="1"/>
</dbReference>
<evidence type="ECO:0000256" key="7">
    <source>
        <dbReference type="ARBA" id="ARBA00022989"/>
    </source>
</evidence>
<comment type="caution">
    <text evidence="12">The sequence shown here is derived from an EMBL/GenBank/DDBJ whole genome shotgun (WGS) entry which is preliminary data.</text>
</comment>
<keyword evidence="2" id="KW-0813">Transport</keyword>
<feature type="transmembrane region" description="Helical" evidence="10">
    <location>
        <begin position="79"/>
        <end position="101"/>
    </location>
</feature>
<dbReference type="InterPro" id="IPR036640">
    <property type="entry name" value="ABC1_TM_sf"/>
</dbReference>
<feature type="compositionally biased region" description="Basic and acidic residues" evidence="9">
    <location>
        <begin position="35"/>
        <end position="45"/>
    </location>
</feature>
<dbReference type="GO" id="GO:0016020">
    <property type="term" value="C:membrane"/>
    <property type="evidence" value="ECO:0007669"/>
    <property type="project" value="InterPro"/>
</dbReference>
<feature type="region of interest" description="Disordered" evidence="9">
    <location>
        <begin position="377"/>
        <end position="422"/>
    </location>
</feature>
<evidence type="ECO:0000256" key="1">
    <source>
        <dbReference type="ARBA" id="ARBA00004127"/>
    </source>
</evidence>
<dbReference type="GO" id="GO:0016887">
    <property type="term" value="F:ATP hydrolysis activity"/>
    <property type="evidence" value="ECO:0007669"/>
    <property type="project" value="InterPro"/>
</dbReference>
<dbReference type="OrthoDB" id="6500128at2759"/>
<keyword evidence="4" id="KW-0677">Repeat</keyword>
<evidence type="ECO:0000256" key="3">
    <source>
        <dbReference type="ARBA" id="ARBA00022692"/>
    </source>
</evidence>
<dbReference type="Gene3D" id="1.20.1560.10">
    <property type="entry name" value="ABC transporter type 1, transmembrane domain"/>
    <property type="match status" value="1"/>
</dbReference>
<keyword evidence="7 10" id="KW-1133">Transmembrane helix</keyword>
<name>A0A0M0JV38_9EUKA</name>
<evidence type="ECO:0000256" key="6">
    <source>
        <dbReference type="ARBA" id="ARBA00022840"/>
    </source>
</evidence>
<dbReference type="InterPro" id="IPR044746">
    <property type="entry name" value="ABCC_6TM_D1"/>
</dbReference>
<dbReference type="InterPro" id="IPR011527">
    <property type="entry name" value="ABC1_TM_dom"/>
</dbReference>
<dbReference type="SUPFAM" id="SSF52540">
    <property type="entry name" value="P-loop containing nucleoside triphosphate hydrolases"/>
    <property type="match status" value="1"/>
</dbReference>
<evidence type="ECO:0000313" key="12">
    <source>
        <dbReference type="EMBL" id="KOO29988.1"/>
    </source>
</evidence>
<protein>
    <submittedName>
        <fullName evidence="12">Canalicular multispecific organic anion transporter 1</fullName>
    </submittedName>
</protein>
<dbReference type="Proteomes" id="UP000037460">
    <property type="component" value="Unassembled WGS sequence"/>
</dbReference>
<dbReference type="Pfam" id="PF00005">
    <property type="entry name" value="ABC_tran"/>
    <property type="match status" value="1"/>
</dbReference>
<feature type="compositionally biased region" description="Basic residues" evidence="9">
    <location>
        <begin position="53"/>
        <end position="62"/>
    </location>
</feature>
<dbReference type="GO" id="GO:0012505">
    <property type="term" value="C:endomembrane system"/>
    <property type="evidence" value="ECO:0007669"/>
    <property type="project" value="UniProtKB-SubCell"/>
</dbReference>
<evidence type="ECO:0000256" key="2">
    <source>
        <dbReference type="ARBA" id="ARBA00022448"/>
    </source>
</evidence>
<dbReference type="InterPro" id="IPR027417">
    <property type="entry name" value="P-loop_NTPase"/>
</dbReference>
<dbReference type="GO" id="GO:0005524">
    <property type="term" value="F:ATP binding"/>
    <property type="evidence" value="ECO:0007669"/>
    <property type="project" value="UniProtKB-KW"/>
</dbReference>
<dbReference type="EMBL" id="JWZX01002316">
    <property type="protein sequence ID" value="KOO29988.1"/>
    <property type="molecule type" value="Genomic_DNA"/>
</dbReference>
<dbReference type="SUPFAM" id="SSF90123">
    <property type="entry name" value="ABC transporter transmembrane region"/>
    <property type="match status" value="1"/>
</dbReference>
<evidence type="ECO:0000256" key="9">
    <source>
        <dbReference type="SAM" id="MobiDB-lite"/>
    </source>
</evidence>
<feature type="transmembrane region" description="Helical" evidence="10">
    <location>
        <begin position="353"/>
        <end position="372"/>
    </location>
</feature>